<reference evidence="2" key="1">
    <citation type="journal article" date="2023" name="G3 (Bethesda)">
        <title>Genome assembly and association tests identify interacting loci associated with vigor, precocity, and sex in interspecific pistachio rootstocks.</title>
        <authorList>
            <person name="Palmer W."/>
            <person name="Jacygrad E."/>
            <person name="Sagayaradj S."/>
            <person name="Cavanaugh K."/>
            <person name="Han R."/>
            <person name="Bertier L."/>
            <person name="Beede B."/>
            <person name="Kafkas S."/>
            <person name="Golino D."/>
            <person name="Preece J."/>
            <person name="Michelmore R."/>
        </authorList>
    </citation>
    <scope>NUCLEOTIDE SEQUENCE [LARGE SCALE GENOMIC DNA]</scope>
</reference>
<accession>A0ACC0YVX1</accession>
<gene>
    <name evidence="1" type="ORF">Pint_19157</name>
</gene>
<protein>
    <submittedName>
        <fullName evidence="1">Uncharacterized protein</fullName>
    </submittedName>
</protein>
<comment type="caution">
    <text evidence="1">The sequence shown here is derived from an EMBL/GenBank/DDBJ whole genome shotgun (WGS) entry which is preliminary data.</text>
</comment>
<organism evidence="1 2">
    <name type="scientific">Pistacia integerrima</name>
    <dbReference type="NCBI Taxonomy" id="434235"/>
    <lineage>
        <taxon>Eukaryota</taxon>
        <taxon>Viridiplantae</taxon>
        <taxon>Streptophyta</taxon>
        <taxon>Embryophyta</taxon>
        <taxon>Tracheophyta</taxon>
        <taxon>Spermatophyta</taxon>
        <taxon>Magnoliopsida</taxon>
        <taxon>eudicotyledons</taxon>
        <taxon>Gunneridae</taxon>
        <taxon>Pentapetalae</taxon>
        <taxon>rosids</taxon>
        <taxon>malvids</taxon>
        <taxon>Sapindales</taxon>
        <taxon>Anacardiaceae</taxon>
        <taxon>Pistacia</taxon>
    </lineage>
</organism>
<dbReference type="EMBL" id="CM047739">
    <property type="protein sequence ID" value="KAJ0041898.1"/>
    <property type="molecule type" value="Genomic_DNA"/>
</dbReference>
<evidence type="ECO:0000313" key="2">
    <source>
        <dbReference type="Proteomes" id="UP001163603"/>
    </source>
</evidence>
<name>A0ACC0YVX1_9ROSI</name>
<sequence>MGCKPSTNDNATLHYIISSKNPSGALELDRKEEKKQEDHHNKGSRESRKLKKGDSQRKSGTFSIKLGLSHRHVTAEQIAAGWPAWLTAAAPEAVHGLVPLRAEAFEKLDKIGQGTYSSVFKAREVVTGKTVALKKVRFDNFQPESIRFMAREIMILRRLDHPNIIKLEGVITSRLSSTIYLVFEYMEHDLAGLLTADIKFTEPQIKCYMKQLLNAVEHCHLRGIMHRDIKTSNILVNNKGTLKLGDFGLANIRSTRNKQKLTSRVVTLWYRPPELLMGSTNYNVSVDLWSVGCVFAELLFGKPILKGRTEVEQLHKIFKLCGSPPEGYWGKAKLPHGDMFKPQNSYEGCLRERCKEFPASTVNLIQNFLSIDPSMRRTASSALMSEYFFTTPYACDPSELPIYPPKKELDAKHRDEARRKKTRARLRESAASKRPRRARQSLQEPISYNKLATNEELQNHTHFSNRNTANNAPLLKGRESFARRNLLNPSTDLISEASMGMVASQGGSIFKGPAQVSASSGFAWAKRQKDDAKTVVSSRSQISTIDSSNLGFVDNTFGNLIKEENRNRTNPKEIDLDENSSLSMPLQPKQYDSAIFFDVFYSQDHELAISDEEDGVGHRKNPMQGNIEFSGPLLTKSLKIDELLLRNESNIRLANRRSRFYRGTQNPISISVLTVDIRYCLLYKK</sequence>
<keyword evidence="2" id="KW-1185">Reference proteome</keyword>
<proteinExistence type="predicted"/>
<evidence type="ECO:0000313" key="1">
    <source>
        <dbReference type="EMBL" id="KAJ0041898.1"/>
    </source>
</evidence>
<dbReference type="Proteomes" id="UP001163603">
    <property type="component" value="Chromosome 4"/>
</dbReference>